<comment type="subcellular location">
    <subcellularLocation>
        <location evidence="1">Cell membrane</location>
        <topology evidence="1">Multi-pass membrane protein</topology>
    </subcellularLocation>
</comment>
<organism evidence="11 12">
    <name type="scientific">Stackebrandtia nassauensis (strain DSM 44728 / CIP 108903 / NRRL B-16338 / NBRC 102104 / LLR-40K-21)</name>
    <dbReference type="NCBI Taxonomy" id="446470"/>
    <lineage>
        <taxon>Bacteria</taxon>
        <taxon>Bacillati</taxon>
        <taxon>Actinomycetota</taxon>
        <taxon>Actinomycetes</taxon>
        <taxon>Glycomycetales</taxon>
        <taxon>Glycomycetaceae</taxon>
        <taxon>Stackebrandtia</taxon>
    </lineage>
</organism>
<dbReference type="PANTHER" id="PTHR24221">
    <property type="entry name" value="ATP-BINDING CASSETTE SUB-FAMILY B"/>
    <property type="match status" value="1"/>
</dbReference>
<dbReference type="eggNOG" id="COG4988">
    <property type="taxonomic scope" value="Bacteria"/>
</dbReference>
<evidence type="ECO:0000313" key="12">
    <source>
        <dbReference type="Proteomes" id="UP000000844"/>
    </source>
</evidence>
<dbReference type="InterPro" id="IPR039421">
    <property type="entry name" value="Type_1_exporter"/>
</dbReference>
<dbReference type="InterPro" id="IPR017871">
    <property type="entry name" value="ABC_transporter-like_CS"/>
</dbReference>
<evidence type="ECO:0000256" key="5">
    <source>
        <dbReference type="ARBA" id="ARBA00022989"/>
    </source>
</evidence>
<feature type="region of interest" description="Disordered" evidence="7">
    <location>
        <begin position="316"/>
        <end position="352"/>
    </location>
</feature>
<evidence type="ECO:0000259" key="9">
    <source>
        <dbReference type="PROSITE" id="PS50893"/>
    </source>
</evidence>
<dbReference type="HOGENOM" id="CLU_000604_84_9_11"/>
<evidence type="ECO:0000256" key="1">
    <source>
        <dbReference type="ARBA" id="ARBA00004651"/>
    </source>
</evidence>
<dbReference type="SMART" id="SM00382">
    <property type="entry name" value="AAA"/>
    <property type="match status" value="1"/>
</dbReference>
<feature type="transmembrane region" description="Helical" evidence="8">
    <location>
        <begin position="129"/>
        <end position="149"/>
    </location>
</feature>
<keyword evidence="2 8" id="KW-0812">Transmembrane</keyword>
<dbReference type="Pfam" id="PF00005">
    <property type="entry name" value="ABC_tran"/>
    <property type="match status" value="2"/>
</dbReference>
<keyword evidence="5 8" id="KW-1133">Transmembrane helix</keyword>
<gene>
    <name evidence="11" type="ordered locus">Snas_1026</name>
</gene>
<dbReference type="SUPFAM" id="SSF52540">
    <property type="entry name" value="P-loop containing nucleoside triphosphate hydrolases"/>
    <property type="match status" value="1"/>
</dbReference>
<keyword evidence="12" id="KW-1185">Reference proteome</keyword>
<dbReference type="GO" id="GO:0140359">
    <property type="term" value="F:ABC-type transporter activity"/>
    <property type="evidence" value="ECO:0007669"/>
    <property type="project" value="InterPro"/>
</dbReference>
<dbReference type="GO" id="GO:0016887">
    <property type="term" value="F:ATP hydrolysis activity"/>
    <property type="evidence" value="ECO:0007669"/>
    <property type="project" value="InterPro"/>
</dbReference>
<dbReference type="PANTHER" id="PTHR24221:SF590">
    <property type="entry name" value="COMPONENT LINKED WITH THE ASSEMBLY OF CYTOCHROME' TRANSPORT TRANSMEMBRANE ATP-BINDING PROTEIN ABC TRANSPORTER CYDD-RELATED"/>
    <property type="match status" value="1"/>
</dbReference>
<evidence type="ECO:0000256" key="7">
    <source>
        <dbReference type="SAM" id="MobiDB-lite"/>
    </source>
</evidence>
<keyword evidence="6 8" id="KW-0472">Membrane</keyword>
<feature type="region of interest" description="Disordered" evidence="7">
    <location>
        <begin position="465"/>
        <end position="487"/>
    </location>
</feature>
<feature type="transmembrane region" description="Helical" evidence="8">
    <location>
        <begin position="21"/>
        <end position="44"/>
    </location>
</feature>
<dbReference type="Gene3D" id="3.40.50.300">
    <property type="entry name" value="P-loop containing nucleotide triphosphate hydrolases"/>
    <property type="match status" value="1"/>
</dbReference>
<evidence type="ECO:0000256" key="3">
    <source>
        <dbReference type="ARBA" id="ARBA00022741"/>
    </source>
</evidence>
<dbReference type="InterPro" id="IPR011527">
    <property type="entry name" value="ABC1_TM_dom"/>
</dbReference>
<dbReference type="RefSeq" id="WP_013016307.1">
    <property type="nucleotide sequence ID" value="NC_013947.1"/>
</dbReference>
<dbReference type="InterPro" id="IPR003593">
    <property type="entry name" value="AAA+_ATPase"/>
</dbReference>
<dbReference type="GO" id="GO:0005524">
    <property type="term" value="F:ATP binding"/>
    <property type="evidence" value="ECO:0007669"/>
    <property type="project" value="UniProtKB-KW"/>
</dbReference>
<dbReference type="CDD" id="cd18584">
    <property type="entry name" value="ABC_6TM_AarD_CydD"/>
    <property type="match status" value="1"/>
</dbReference>
<evidence type="ECO:0000259" key="10">
    <source>
        <dbReference type="PROSITE" id="PS50929"/>
    </source>
</evidence>
<dbReference type="OrthoDB" id="9806127at2"/>
<feature type="transmembrane region" description="Helical" evidence="8">
    <location>
        <begin position="56"/>
        <end position="73"/>
    </location>
</feature>
<dbReference type="KEGG" id="sna:Snas_1026"/>
<dbReference type="PROSITE" id="PS50929">
    <property type="entry name" value="ABC_TM1F"/>
    <property type="match status" value="1"/>
</dbReference>
<dbReference type="CDD" id="cd03228">
    <property type="entry name" value="ABCC_MRP_Like"/>
    <property type="match status" value="1"/>
</dbReference>
<feature type="transmembrane region" description="Helical" evidence="8">
    <location>
        <begin position="155"/>
        <end position="174"/>
    </location>
</feature>
<evidence type="ECO:0000256" key="4">
    <source>
        <dbReference type="ARBA" id="ARBA00022840"/>
    </source>
</evidence>
<dbReference type="GO" id="GO:0005886">
    <property type="term" value="C:plasma membrane"/>
    <property type="evidence" value="ECO:0007669"/>
    <property type="project" value="UniProtKB-SubCell"/>
</dbReference>
<dbReference type="InterPro" id="IPR003439">
    <property type="entry name" value="ABC_transporter-like_ATP-bd"/>
</dbReference>
<dbReference type="Proteomes" id="UP000000844">
    <property type="component" value="Chromosome"/>
</dbReference>
<feature type="domain" description="ABC transmembrane type-1" evidence="10">
    <location>
        <begin position="24"/>
        <end position="297"/>
    </location>
</feature>
<dbReference type="PROSITE" id="PS00211">
    <property type="entry name" value="ABC_TRANSPORTER_1"/>
    <property type="match status" value="1"/>
</dbReference>
<reference evidence="11 12" key="1">
    <citation type="journal article" date="2009" name="Stand. Genomic Sci.">
        <title>Complete genome sequence of Stackebrandtia nassauensis type strain (LLR-40K-21).</title>
        <authorList>
            <person name="Munk C."/>
            <person name="Lapidus A."/>
            <person name="Copeland A."/>
            <person name="Jando M."/>
            <person name="Mayilraj S."/>
            <person name="Glavina Del Rio T."/>
            <person name="Nolan M."/>
            <person name="Chen F."/>
            <person name="Lucas S."/>
            <person name="Tice H."/>
            <person name="Cheng J.F."/>
            <person name="Han C."/>
            <person name="Detter J.C."/>
            <person name="Bruce D."/>
            <person name="Goodwin L."/>
            <person name="Chain P."/>
            <person name="Pitluck S."/>
            <person name="Goker M."/>
            <person name="Ovchinikova G."/>
            <person name="Pati A."/>
            <person name="Ivanova N."/>
            <person name="Mavromatis K."/>
            <person name="Chen A."/>
            <person name="Palaniappan K."/>
            <person name="Land M."/>
            <person name="Hauser L."/>
            <person name="Chang Y.J."/>
            <person name="Jeffries C.D."/>
            <person name="Bristow J."/>
            <person name="Eisen J.A."/>
            <person name="Markowitz V."/>
            <person name="Hugenholtz P."/>
            <person name="Kyrpides N.C."/>
            <person name="Klenk H.P."/>
        </authorList>
    </citation>
    <scope>NUCLEOTIDE SEQUENCE [LARGE SCALE GENOMIC DNA]</scope>
    <source>
        <strain evidence="12">DSM 44728 / CIP 108903 / NRRL B-16338 / NBRC 102104 / LLR-40K-21</strain>
    </source>
</reference>
<evidence type="ECO:0000313" key="11">
    <source>
        <dbReference type="EMBL" id="ADD40736.1"/>
    </source>
</evidence>
<feature type="transmembrane region" description="Helical" evidence="8">
    <location>
        <begin position="234"/>
        <end position="259"/>
    </location>
</feature>
<keyword evidence="4 11" id="KW-0067">ATP-binding</keyword>
<evidence type="ECO:0000256" key="8">
    <source>
        <dbReference type="SAM" id="Phobius"/>
    </source>
</evidence>
<feature type="domain" description="ABC transporter" evidence="9">
    <location>
        <begin position="396"/>
        <end position="679"/>
    </location>
</feature>
<keyword evidence="3" id="KW-0547">Nucleotide-binding</keyword>
<dbReference type="STRING" id="446470.Snas_1026"/>
<name>D3QA24_STANL</name>
<evidence type="ECO:0000256" key="6">
    <source>
        <dbReference type="ARBA" id="ARBA00023136"/>
    </source>
</evidence>
<dbReference type="EMBL" id="CP001778">
    <property type="protein sequence ID" value="ADD40736.1"/>
    <property type="molecule type" value="Genomic_DNA"/>
</dbReference>
<evidence type="ECO:0000256" key="2">
    <source>
        <dbReference type="ARBA" id="ARBA00022692"/>
    </source>
</evidence>
<proteinExistence type="predicted"/>
<dbReference type="InterPro" id="IPR036640">
    <property type="entry name" value="ABC1_TM_sf"/>
</dbReference>
<dbReference type="Gene3D" id="1.20.1560.10">
    <property type="entry name" value="ABC transporter type 1, transmembrane domain"/>
    <property type="match status" value="1"/>
</dbReference>
<dbReference type="SUPFAM" id="SSF90123">
    <property type="entry name" value="ABC transporter transmembrane region"/>
    <property type="match status" value="1"/>
</dbReference>
<dbReference type="AlphaFoldDB" id="D3QA24"/>
<protein>
    <submittedName>
        <fullName evidence="11">ABC transporter, CydDC cysteine exporter (CydDC-E) family, permease/ATP-binding protein CydD</fullName>
    </submittedName>
</protein>
<sequence length="681" mass="70732">MPPIDPKLLRRVPTLRRGLTATGIFAVASAAAIVAQAVALSFVLVSGVAGELDTTALAFTAAAFAARALLAWGQQVTSARAAAAVKEQLRSDVLGATGRRRPLWNNRAGEAVTLITRGVDGLDAYITGYLPQLCLAATVPVTILIVLAFNDWASLIVIAITLPLIPIFGVLIGWHTKSKTEKQWRTLSRLGGHFLDTVSGLSTLRIFGRAGSAAKSVADTADRYRRATMETLRVAFLSALVLELVATVSVALVAVPIGLRLLEGGMDLRTAFLVLLLAPEVYLPLRAVGTQFHAAAEGMEATKEALSLVDEAAAEDSPAAEGVATETSSDLKAATAKDSPVPEGVAAEGRSSQAAKYPQAAVCPQEMSVTLDSSSVGPTTVKSGEEDGGPLGLGWLELAGLTVCYPGRDVPALDGVSARAIAGETVALVGPSGAGKTTLLNVLLGFVVPSTGGVRWAGTKPLSANETAASSGETARWGTADTNAERGGGEIARGAVANRGGVGEDRVDGDAAGGVELATADIDAWRRRIAWVPQRPHLFAASLADNIRLGQPDASLAEVVAAAEAAHATEFIDELPDGYDTMLGQDGFGLSAGQARRVALARAFLRIRRLDCPLVLLDEPTASLDSISEALVAEATTALLRGRTALVVAHRPALVDGADRVWRIESGRLVSDGQRVREVTS</sequence>
<dbReference type="PROSITE" id="PS50893">
    <property type="entry name" value="ABC_TRANSPORTER_2"/>
    <property type="match status" value="1"/>
</dbReference>
<dbReference type="Pfam" id="PF00664">
    <property type="entry name" value="ABC_membrane"/>
    <property type="match status" value="1"/>
</dbReference>
<dbReference type="InterPro" id="IPR027417">
    <property type="entry name" value="P-loop_NTPase"/>
</dbReference>
<accession>D3QA24</accession>